<organism evidence="2 3">
    <name type="scientific">Candidatus Electrothrix aarhusensis</name>
    <dbReference type="NCBI Taxonomy" id="1859131"/>
    <lineage>
        <taxon>Bacteria</taxon>
        <taxon>Pseudomonadati</taxon>
        <taxon>Thermodesulfobacteriota</taxon>
        <taxon>Desulfobulbia</taxon>
        <taxon>Desulfobulbales</taxon>
        <taxon>Desulfobulbaceae</taxon>
        <taxon>Candidatus Electrothrix</taxon>
    </lineage>
</organism>
<dbReference type="PANTHER" id="PTHR30153">
    <property type="entry name" value="REPLICATIVE DNA HELICASE DNAB"/>
    <property type="match status" value="1"/>
</dbReference>
<dbReference type="GO" id="GO:0003678">
    <property type="term" value="F:DNA helicase activity"/>
    <property type="evidence" value="ECO:0007669"/>
    <property type="project" value="InterPro"/>
</dbReference>
<dbReference type="Pfam" id="PF03796">
    <property type="entry name" value="DnaB_C"/>
    <property type="match status" value="1"/>
</dbReference>
<evidence type="ECO:0000313" key="3">
    <source>
        <dbReference type="Proteomes" id="UP000287853"/>
    </source>
</evidence>
<dbReference type="PROSITE" id="PS51199">
    <property type="entry name" value="SF4_HELICASE"/>
    <property type="match status" value="1"/>
</dbReference>
<dbReference type="GO" id="GO:0005524">
    <property type="term" value="F:ATP binding"/>
    <property type="evidence" value="ECO:0007669"/>
    <property type="project" value="InterPro"/>
</dbReference>
<evidence type="ECO:0000259" key="1">
    <source>
        <dbReference type="PROSITE" id="PS51199"/>
    </source>
</evidence>
<dbReference type="PANTHER" id="PTHR30153:SF2">
    <property type="entry name" value="REPLICATIVE DNA HELICASE"/>
    <property type="match status" value="1"/>
</dbReference>
<keyword evidence="2" id="KW-0067">ATP-binding</keyword>
<reference evidence="2 3" key="1">
    <citation type="submission" date="2017-01" db="EMBL/GenBank/DDBJ databases">
        <title>The cable genome- insights into the physiology and evolution of filamentous bacteria capable of sulfide oxidation via long distance electron transfer.</title>
        <authorList>
            <person name="Schreiber L."/>
            <person name="Bjerg J.T."/>
            <person name="Boggild A."/>
            <person name="Van De Vossenberg J."/>
            <person name="Meysman F."/>
            <person name="Nielsen L.P."/>
            <person name="Schramm A."/>
            <person name="Kjeldsen K.U."/>
        </authorList>
    </citation>
    <scope>NUCLEOTIDE SEQUENCE [LARGE SCALE GENOMIC DNA]</scope>
    <source>
        <strain evidence="2">MCF</strain>
    </source>
</reference>
<accession>A0A444IZI2</accession>
<dbReference type="InterPro" id="IPR007694">
    <property type="entry name" value="DNA_helicase_DnaB-like_C"/>
</dbReference>
<dbReference type="AlphaFoldDB" id="A0A444IZI2"/>
<keyword evidence="2" id="KW-0547">Nucleotide-binding</keyword>
<gene>
    <name evidence="2" type="ORF">H206_01389</name>
</gene>
<sequence>MNRTDPVTDFYLRQIPGAKLHNNVLTADCPFCSRNSGQSGKKHPKGEKALVVFLNPESYFHGYYRCLNRCSPGGFPLHFARQSHLDLSLAPGFDPDRDYAASQVNYPVKNINHEVLDFMDRMTDDLLDRFAQSGISRAVLQEMKIGYNGRYLVYPYVQADGNCYAARCVHPDKPEDNFWYGDEDFAQAGLRVFNLEDIQRCENGSLVIIEGEDNLLAIRQLGLPGIALPDISEFAHLETERLAWLKTVFLCVNHTPESIAAARELATRIGFKIRMIRWPETASRQFNLVQLAKEQGKGFHQAFFKLILEAKSFSPFSSPEREFLHLEEQLGLQGGENYQTMLSGLTKMDKALGGLHGVNIMGGLPKAGKSCFFIQVATEMARRKVPVIYYDFENGRQKIYQRTLCRLSRLSSDQLQSNTLTEQEQKQLTAAKAELRKLLPWFRVVTDRKLNPELMRSHIDFLRHESKSEYTMVVIDSLHKLPFKDFSERRTGIDAWLRHLEALRDELNVSFLVISELTRGDDGQYDKQPQLGAFKGSGDIEYSADNAMVLLPQWDPFSNAPPEQRENALWLVASREHTPGLIGSYQLDYPFWGFKEK</sequence>
<keyword evidence="2" id="KW-0378">Hydrolase</keyword>
<keyword evidence="2" id="KW-0347">Helicase</keyword>
<keyword evidence="3" id="KW-1185">Reference proteome</keyword>
<evidence type="ECO:0000313" key="2">
    <source>
        <dbReference type="EMBL" id="RWX46311.1"/>
    </source>
</evidence>
<dbReference type="GO" id="GO:0005829">
    <property type="term" value="C:cytosol"/>
    <property type="evidence" value="ECO:0007669"/>
    <property type="project" value="TreeGrafter"/>
</dbReference>
<protein>
    <submittedName>
        <fullName evidence="2">DnaB-like helicase C terminal domain-containing protein</fullName>
    </submittedName>
</protein>
<dbReference type="EMBL" id="MTKO01000066">
    <property type="protein sequence ID" value="RWX46311.1"/>
    <property type="molecule type" value="Genomic_DNA"/>
</dbReference>
<dbReference type="InterPro" id="IPR027417">
    <property type="entry name" value="P-loop_NTPase"/>
</dbReference>
<dbReference type="SUPFAM" id="SSF52540">
    <property type="entry name" value="P-loop containing nucleoside triphosphate hydrolases"/>
    <property type="match status" value="1"/>
</dbReference>
<dbReference type="Proteomes" id="UP000287853">
    <property type="component" value="Unassembled WGS sequence"/>
</dbReference>
<name>A0A444IZI2_9BACT</name>
<feature type="domain" description="SF4 helicase" evidence="1">
    <location>
        <begin position="334"/>
        <end position="597"/>
    </location>
</feature>
<comment type="caution">
    <text evidence="2">The sequence shown here is derived from an EMBL/GenBank/DDBJ whole genome shotgun (WGS) entry which is preliminary data.</text>
</comment>
<dbReference type="GO" id="GO:0006260">
    <property type="term" value="P:DNA replication"/>
    <property type="evidence" value="ECO:0007669"/>
    <property type="project" value="InterPro"/>
</dbReference>
<proteinExistence type="predicted"/>
<dbReference type="Gene3D" id="3.40.50.300">
    <property type="entry name" value="P-loop containing nucleotide triphosphate hydrolases"/>
    <property type="match status" value="1"/>
</dbReference>